<evidence type="ECO:0000259" key="1">
    <source>
        <dbReference type="Pfam" id="PF01814"/>
    </source>
</evidence>
<dbReference type="InterPro" id="IPR007380">
    <property type="entry name" value="DUF438"/>
</dbReference>
<dbReference type="GO" id="GO:0005886">
    <property type="term" value="C:plasma membrane"/>
    <property type="evidence" value="ECO:0007669"/>
    <property type="project" value="TreeGrafter"/>
</dbReference>
<dbReference type="Pfam" id="PF04282">
    <property type="entry name" value="DUF438"/>
    <property type="match status" value="1"/>
</dbReference>
<dbReference type="eggNOG" id="arCOG01472">
    <property type="taxonomic scope" value="Archaea"/>
</dbReference>
<dbReference type="PANTHER" id="PTHR39966">
    <property type="entry name" value="BLL2471 PROTEIN-RELATED"/>
    <property type="match status" value="1"/>
</dbReference>
<accession>B5IEQ2</accession>
<evidence type="ECO:0000259" key="2">
    <source>
        <dbReference type="Pfam" id="PF04282"/>
    </source>
</evidence>
<dbReference type="AlphaFoldDB" id="B5IEQ2"/>
<sequence>MSELLDNREMKKEKLKEMLKKLHSGEDEEKVKEEFKNVLRSISPLEIPLIEQELVAEGVSAREIARMCDIHVEIFRESVSGAEKEIAKFPPGHPLRTLYEENVEIIKDAEILNLYASSLLKLKGNALQSTLKTLEGIVRGLKVIGYTHYNREEMIDFPYLERRGLNAVPAVLWRKHDEIRAEMNKLLNLIHSENYEEISNVGQDLASRLIDMVFRENNILYPTLQVLLSEGEFKAIRMQDDEIGYYKIKPGNEWKSEAKPIMPYEVRDEITAEQLLSLPQHLIEEMKKNMGDIKLHPDLRELRREGDIELENGYLLPDEISAILAIMPVDVTFIDSEDRVRFFSGGERIFTRTNTVLGRPVQLCHPPKSVHIVNKILQAFKKGERDKADFWIDMQGRKILIQYLAVRKNGKYLGALEFTQDIMDIKKIEGEKRLLDWK</sequence>
<organism evidence="3 4">
    <name type="scientific">Aciduliprofundum boonei (strain DSM 19572 / T469)</name>
    <dbReference type="NCBI Taxonomy" id="439481"/>
    <lineage>
        <taxon>Archaea</taxon>
        <taxon>Methanobacteriati</taxon>
        <taxon>Thermoplasmatota</taxon>
        <taxon>DHVE2 group</taxon>
        <taxon>Candidatus Aciduliprofundum</taxon>
    </lineage>
</organism>
<dbReference type="PANTHER" id="PTHR39966:SF3">
    <property type="entry name" value="DUF438 DOMAIN-CONTAINING PROTEIN"/>
    <property type="match status" value="1"/>
</dbReference>
<dbReference type="EMBL" id="CP001941">
    <property type="protein sequence ID" value="ADD07927.1"/>
    <property type="molecule type" value="Genomic_DNA"/>
</dbReference>
<dbReference type="Gene3D" id="1.20.120.520">
    <property type="entry name" value="nmb1532 protein domain like"/>
    <property type="match status" value="1"/>
</dbReference>
<gene>
    <name evidence="3" type="ordered locus">Aboo_0115</name>
</gene>
<dbReference type="InterPro" id="IPR012312">
    <property type="entry name" value="Hemerythrin-like"/>
</dbReference>
<dbReference type="OrthoDB" id="359113at2157"/>
<dbReference type="RefSeq" id="WP_008085140.1">
    <property type="nucleotide sequence ID" value="NC_013926.1"/>
</dbReference>
<dbReference type="Gene3D" id="3.30.450.20">
    <property type="entry name" value="PAS domain"/>
    <property type="match status" value="1"/>
</dbReference>
<name>B5IEQ2_ACIB4</name>
<protein>
    <submittedName>
        <fullName evidence="3">Uncharacterized protein</fullName>
    </submittedName>
</protein>
<dbReference type="Proteomes" id="UP000001400">
    <property type="component" value="Chromosome"/>
</dbReference>
<feature type="domain" description="DUF438" evidence="2">
    <location>
        <begin position="15"/>
        <end position="80"/>
    </location>
</feature>
<evidence type="ECO:0000313" key="4">
    <source>
        <dbReference type="Proteomes" id="UP000001400"/>
    </source>
</evidence>
<reference evidence="3" key="1">
    <citation type="submission" date="2010-02" db="EMBL/GenBank/DDBJ databases">
        <title>Complete sequence of Aciduliprofundum boonei T469.</title>
        <authorList>
            <consortium name="US DOE Joint Genome Institute"/>
            <person name="Lucas S."/>
            <person name="Copeland A."/>
            <person name="Lapidus A."/>
            <person name="Cheng J.-F."/>
            <person name="Bruce D."/>
            <person name="Goodwin L."/>
            <person name="Pitluck S."/>
            <person name="Saunders E."/>
            <person name="Detter J.C."/>
            <person name="Han C."/>
            <person name="Tapia R."/>
            <person name="Land M."/>
            <person name="Hauser L."/>
            <person name="Kyrpides N."/>
            <person name="Mikhailova N."/>
            <person name="Flores G."/>
            <person name="Reysenbach A.-L."/>
            <person name="Woyke T."/>
        </authorList>
    </citation>
    <scope>NUCLEOTIDE SEQUENCE</scope>
    <source>
        <strain evidence="3">T469</strain>
    </source>
</reference>
<evidence type="ECO:0000313" key="3">
    <source>
        <dbReference type="EMBL" id="ADD07927.1"/>
    </source>
</evidence>
<dbReference type="HOGENOM" id="CLU_026706_1_0_2"/>
<dbReference type="STRING" id="439481.Aboo_0115"/>
<dbReference type="Pfam" id="PF01814">
    <property type="entry name" value="Hemerythrin"/>
    <property type="match status" value="1"/>
</dbReference>
<dbReference type="GeneID" id="8827051"/>
<feature type="domain" description="Hemerythrin-like" evidence="1">
    <location>
        <begin position="93"/>
        <end position="224"/>
    </location>
</feature>
<dbReference type="Pfam" id="PF13596">
    <property type="entry name" value="PAS_10"/>
    <property type="match status" value="1"/>
</dbReference>
<dbReference type="KEGG" id="abi:Aboo_0115"/>
<proteinExistence type="predicted"/>
<keyword evidence="4" id="KW-1185">Reference proteome</keyword>